<dbReference type="RefSeq" id="WP_097007413.1">
    <property type="nucleotide sequence ID" value="NZ_OBEJ01000001.1"/>
</dbReference>
<evidence type="ECO:0000256" key="2">
    <source>
        <dbReference type="ARBA" id="ARBA00022759"/>
    </source>
</evidence>
<keyword evidence="1" id="KW-0540">Nuclease</keyword>
<evidence type="ECO:0000256" key="5">
    <source>
        <dbReference type="ARBA" id="ARBA00022801"/>
    </source>
</evidence>
<evidence type="ECO:0000313" key="8">
    <source>
        <dbReference type="Proteomes" id="UP000219453"/>
    </source>
</evidence>
<keyword evidence="3" id="KW-0227">DNA damage</keyword>
<dbReference type="InterPro" id="IPR036237">
    <property type="entry name" value="Xyl_isomerase-like_sf"/>
</dbReference>
<keyword evidence="8" id="KW-1185">Reference proteome</keyword>
<evidence type="ECO:0000313" key="7">
    <source>
        <dbReference type="EMBL" id="SNZ03837.1"/>
    </source>
</evidence>
<keyword evidence="6" id="KW-0234">DNA repair</keyword>
<dbReference type="GO" id="GO:0006289">
    <property type="term" value="P:nucleotide-excision repair"/>
    <property type="evidence" value="ECO:0007669"/>
    <property type="project" value="InterPro"/>
</dbReference>
<dbReference type="GO" id="GO:0016787">
    <property type="term" value="F:hydrolase activity"/>
    <property type="evidence" value="ECO:0007669"/>
    <property type="project" value="UniProtKB-KW"/>
</dbReference>
<reference evidence="7 8" key="1">
    <citation type="submission" date="2017-09" db="EMBL/GenBank/DDBJ databases">
        <authorList>
            <person name="Ehlers B."/>
            <person name="Leendertz F.H."/>
        </authorList>
    </citation>
    <scope>NUCLEOTIDE SEQUENCE [LARGE SCALE GENOMIC DNA]</scope>
    <source>
        <strain evidence="7 8">DSM 27208</strain>
    </source>
</reference>
<dbReference type="GO" id="GO:0004519">
    <property type="term" value="F:endonuclease activity"/>
    <property type="evidence" value="ECO:0007669"/>
    <property type="project" value="UniProtKB-KW"/>
</dbReference>
<protein>
    <submittedName>
        <fullName evidence="7">UV-damage endonuclease</fullName>
    </submittedName>
</protein>
<evidence type="ECO:0000256" key="3">
    <source>
        <dbReference type="ARBA" id="ARBA00022763"/>
    </source>
</evidence>
<organism evidence="7 8">
    <name type="scientific">Natronoarchaeum philippinense</name>
    <dbReference type="NCBI Taxonomy" id="558529"/>
    <lineage>
        <taxon>Archaea</taxon>
        <taxon>Methanobacteriati</taxon>
        <taxon>Methanobacteriota</taxon>
        <taxon>Stenosarchaea group</taxon>
        <taxon>Halobacteria</taxon>
        <taxon>Halobacteriales</taxon>
        <taxon>Natronoarchaeaceae</taxon>
    </lineage>
</organism>
<dbReference type="SUPFAM" id="SSF51658">
    <property type="entry name" value="Xylose isomerase-like"/>
    <property type="match status" value="1"/>
</dbReference>
<evidence type="ECO:0000256" key="6">
    <source>
        <dbReference type="ARBA" id="ARBA00023204"/>
    </source>
</evidence>
<dbReference type="NCBIfam" id="TIGR00629">
    <property type="entry name" value="uvde"/>
    <property type="match status" value="1"/>
</dbReference>
<evidence type="ECO:0000256" key="4">
    <source>
        <dbReference type="ARBA" id="ARBA00022769"/>
    </source>
</evidence>
<name>A0A285N4T0_NATPI</name>
<proteinExistence type="predicted"/>
<keyword evidence="5" id="KW-0378">Hydrolase</keyword>
<dbReference type="Pfam" id="PF03851">
    <property type="entry name" value="UvdE"/>
    <property type="match status" value="1"/>
</dbReference>
<dbReference type="PANTHER" id="PTHR31290:SF5">
    <property type="entry name" value="UV-DAMAGE ENDONUCLEASE"/>
    <property type="match status" value="1"/>
</dbReference>
<dbReference type="EMBL" id="OBEJ01000001">
    <property type="protein sequence ID" value="SNZ03837.1"/>
    <property type="molecule type" value="Genomic_DNA"/>
</dbReference>
<dbReference type="Gene3D" id="3.20.20.150">
    <property type="entry name" value="Divalent-metal-dependent TIM barrel enzymes"/>
    <property type="match status" value="1"/>
</dbReference>
<gene>
    <name evidence="7" type="ORF">SAMN06269185_0383</name>
</gene>
<evidence type="ECO:0000256" key="1">
    <source>
        <dbReference type="ARBA" id="ARBA00022722"/>
    </source>
</evidence>
<accession>A0A285N4T0</accession>
<dbReference type="GO" id="GO:0009411">
    <property type="term" value="P:response to UV"/>
    <property type="evidence" value="ECO:0007669"/>
    <property type="project" value="InterPro"/>
</dbReference>
<dbReference type="PANTHER" id="PTHR31290">
    <property type="entry name" value="UV-DAMAGE ENDONUCLEASE"/>
    <property type="match status" value="1"/>
</dbReference>
<keyword evidence="4" id="KW-0228">DNA excision</keyword>
<dbReference type="AlphaFoldDB" id="A0A285N4T0"/>
<dbReference type="OrthoDB" id="317123at2157"/>
<keyword evidence="2 7" id="KW-0255">Endonuclease</keyword>
<sequence>MLGYACLNRTLREHEPPLRCNRGMQRKTWESRGLDYASELALQNFSDLYDILRWNVDHDIYFYRCTSDLVPWNSEFELTDLPDYDEIERIAAECGRLIRENDVRFTFHPSHWCKLASESAETVENSLRDLEVHGAWLDLFDLPRTPYYSINVHIGAHYGDKEATAARFREAVNRLSPAARERLTVENDDKEGLWSVPELVEAVAEPLGVPVVFDYHHHQFTSRGRTYREAFELAAETWGDVRPIAHYSEPARLYGEDARPQAHAEYVSTVPDWLLDGADVMLEAKSKEKALLQYRDGTDPAVGTS</sequence>
<dbReference type="Proteomes" id="UP000219453">
    <property type="component" value="Unassembled WGS sequence"/>
</dbReference>
<dbReference type="InterPro" id="IPR004601">
    <property type="entry name" value="UvdE"/>
</dbReference>